<gene>
    <name evidence="10" type="ORF">CASFOL_017437</name>
</gene>
<comment type="pathway">
    <text evidence="3">Cofactor metabolism; pyridoxal 5'-phosphate salvage; pyridoxal 5'-phosphate from pyridoxine 5'-phosphate: step 1/1.</text>
</comment>
<comment type="cofactor">
    <cofactor evidence="1">
        <name>FMN</name>
        <dbReference type="ChEBI" id="CHEBI:58210"/>
    </cofactor>
</comment>
<dbReference type="SUPFAM" id="SSF50475">
    <property type="entry name" value="FMN-binding split barrel"/>
    <property type="match status" value="1"/>
</dbReference>
<comment type="pathway">
    <text evidence="2">Cofactor metabolism; pyridoxal 5'-phosphate salvage; pyridoxal 5'-phosphate from pyridoxamine 5'-phosphate: step 1/1.</text>
</comment>
<dbReference type="InterPro" id="IPR019576">
    <property type="entry name" value="Pyridoxamine_oxidase_dimer_C"/>
</dbReference>
<evidence type="ECO:0000256" key="3">
    <source>
        <dbReference type="ARBA" id="ARBA00005037"/>
    </source>
</evidence>
<feature type="domain" description="Pyridoxamine 5'-phosphate oxidase N-terminal" evidence="8">
    <location>
        <begin position="8"/>
        <end position="98"/>
    </location>
</feature>
<sequence length="153" mass="18217">MVQLKEVNQGGFVWCSNYESRKGREISENPHAALLFFWKALNRQVRIEGFVQKVTDEESEQYFRSRPREIQISPAVSNQSTVVPGREFLRQQCKELEEKHPEGSMIPRPRHWGGYRLIPERFEFWQGDESSVQLRLRYFSENISGKKEWRIVQ</sequence>
<protein>
    <recommendedName>
        <fullName evidence="4">pyridoxal 5'-phosphate synthase</fullName>
        <ecNumber evidence="4">1.4.3.5</ecNumber>
    </recommendedName>
</protein>
<evidence type="ECO:0000313" key="11">
    <source>
        <dbReference type="Proteomes" id="UP001632038"/>
    </source>
</evidence>
<keyword evidence="11" id="KW-1185">Reference proteome</keyword>
<evidence type="ECO:0000259" key="9">
    <source>
        <dbReference type="Pfam" id="PF10590"/>
    </source>
</evidence>
<evidence type="ECO:0000259" key="8">
    <source>
        <dbReference type="Pfam" id="PF01243"/>
    </source>
</evidence>
<dbReference type="NCBIfam" id="NF004231">
    <property type="entry name" value="PRK05679.1"/>
    <property type="match status" value="1"/>
</dbReference>
<dbReference type="Pfam" id="PF10590">
    <property type="entry name" value="PNP_phzG_C"/>
    <property type="match status" value="1"/>
</dbReference>
<dbReference type="InterPro" id="IPR000659">
    <property type="entry name" value="Pyridox_Oxase"/>
</dbReference>
<dbReference type="PANTHER" id="PTHR10851:SF0">
    <property type="entry name" value="PYRIDOXINE-5'-PHOSPHATE OXIDASE"/>
    <property type="match status" value="1"/>
</dbReference>
<dbReference type="EMBL" id="JAVIJP010000018">
    <property type="protein sequence ID" value="KAL3639530.1"/>
    <property type="molecule type" value="Genomic_DNA"/>
</dbReference>
<feature type="domain" description="Pyridoxine 5'-phosphate oxidase dimerisation C-terminal" evidence="9">
    <location>
        <begin position="112"/>
        <end position="152"/>
    </location>
</feature>
<proteinExistence type="predicted"/>
<dbReference type="PANTHER" id="PTHR10851">
    <property type="entry name" value="PYRIDOXINE-5-PHOSPHATE OXIDASE"/>
    <property type="match status" value="1"/>
</dbReference>
<dbReference type="GO" id="GO:0004733">
    <property type="term" value="F:pyridoxamine phosphate oxidase activity"/>
    <property type="evidence" value="ECO:0007669"/>
    <property type="project" value="UniProtKB-EC"/>
</dbReference>
<dbReference type="AlphaFoldDB" id="A0ABD3DB43"/>
<dbReference type="Proteomes" id="UP001632038">
    <property type="component" value="Unassembled WGS sequence"/>
</dbReference>
<evidence type="ECO:0000256" key="4">
    <source>
        <dbReference type="ARBA" id="ARBA00012801"/>
    </source>
</evidence>
<evidence type="ECO:0000256" key="5">
    <source>
        <dbReference type="ARBA" id="ARBA00022630"/>
    </source>
</evidence>
<dbReference type="Pfam" id="PF01243">
    <property type="entry name" value="PNPOx_N"/>
    <property type="match status" value="1"/>
</dbReference>
<evidence type="ECO:0000256" key="6">
    <source>
        <dbReference type="ARBA" id="ARBA00022643"/>
    </source>
</evidence>
<dbReference type="InterPro" id="IPR011576">
    <property type="entry name" value="Pyridox_Oxase_N"/>
</dbReference>
<evidence type="ECO:0000313" key="10">
    <source>
        <dbReference type="EMBL" id="KAL3639530.1"/>
    </source>
</evidence>
<evidence type="ECO:0000256" key="7">
    <source>
        <dbReference type="ARBA" id="ARBA00023002"/>
    </source>
</evidence>
<organism evidence="10 11">
    <name type="scientific">Castilleja foliolosa</name>
    <dbReference type="NCBI Taxonomy" id="1961234"/>
    <lineage>
        <taxon>Eukaryota</taxon>
        <taxon>Viridiplantae</taxon>
        <taxon>Streptophyta</taxon>
        <taxon>Embryophyta</taxon>
        <taxon>Tracheophyta</taxon>
        <taxon>Spermatophyta</taxon>
        <taxon>Magnoliopsida</taxon>
        <taxon>eudicotyledons</taxon>
        <taxon>Gunneridae</taxon>
        <taxon>Pentapetalae</taxon>
        <taxon>asterids</taxon>
        <taxon>lamiids</taxon>
        <taxon>Lamiales</taxon>
        <taxon>Orobanchaceae</taxon>
        <taxon>Pedicularideae</taxon>
        <taxon>Castillejinae</taxon>
        <taxon>Castilleja</taxon>
    </lineage>
</organism>
<accession>A0ABD3DB43</accession>
<evidence type="ECO:0000256" key="2">
    <source>
        <dbReference type="ARBA" id="ARBA00004738"/>
    </source>
</evidence>
<keyword evidence="6" id="KW-0288">FMN</keyword>
<dbReference type="EC" id="1.4.3.5" evidence="4"/>
<reference evidence="11" key="1">
    <citation type="journal article" date="2024" name="IScience">
        <title>Strigolactones Initiate the Formation of Haustorium-like Structures in Castilleja.</title>
        <authorList>
            <person name="Buerger M."/>
            <person name="Peterson D."/>
            <person name="Chory J."/>
        </authorList>
    </citation>
    <scope>NUCLEOTIDE SEQUENCE [LARGE SCALE GENOMIC DNA]</scope>
</reference>
<name>A0ABD3DB43_9LAMI</name>
<dbReference type="InterPro" id="IPR012349">
    <property type="entry name" value="Split_barrel_FMN-bd"/>
</dbReference>
<comment type="caution">
    <text evidence="10">The sequence shown here is derived from an EMBL/GenBank/DDBJ whole genome shotgun (WGS) entry which is preliminary data.</text>
</comment>
<evidence type="ECO:0000256" key="1">
    <source>
        <dbReference type="ARBA" id="ARBA00001917"/>
    </source>
</evidence>
<keyword evidence="7" id="KW-0560">Oxidoreductase</keyword>
<keyword evidence="5" id="KW-0285">Flavoprotein</keyword>
<dbReference type="Gene3D" id="2.30.110.10">
    <property type="entry name" value="Electron Transport, Fmn-binding Protein, Chain A"/>
    <property type="match status" value="1"/>
</dbReference>